<dbReference type="Pfam" id="PF12861">
    <property type="entry name" value="zf-ANAPC11"/>
    <property type="match status" value="1"/>
</dbReference>
<dbReference type="GO" id="GO:0061630">
    <property type="term" value="F:ubiquitin protein ligase activity"/>
    <property type="evidence" value="ECO:0007669"/>
    <property type="project" value="InterPro"/>
</dbReference>
<feature type="region of interest" description="Disordered" evidence="6">
    <location>
        <begin position="99"/>
        <end position="124"/>
    </location>
</feature>
<evidence type="ECO:0000256" key="2">
    <source>
        <dbReference type="ARBA" id="ARBA00022771"/>
    </source>
</evidence>
<dbReference type="InterPro" id="IPR013083">
    <property type="entry name" value="Znf_RING/FYVE/PHD"/>
</dbReference>
<sequence length="186" mass="20356">MKVVIKNWHAVAQWRWDNGNDDSEDDVCGICRVPYEGCCPACKMPGDDCPLIWAAVPNGPTSLGDRGAQDRKQVDLHERLASLSFSIPLYHRVDTRRAPSAAHPLTMPQTGTPAAGPHTRRRRGPYVWRRREEASRLNEGLRLIEAATSHLSATPYSSATMSLPPPSSAHCDSSSPHCSPTTAAPH</sequence>
<dbReference type="GO" id="GO:0008270">
    <property type="term" value="F:zinc ion binding"/>
    <property type="evidence" value="ECO:0007669"/>
    <property type="project" value="UniProtKB-KW"/>
</dbReference>
<evidence type="ECO:0000313" key="9">
    <source>
        <dbReference type="Proteomes" id="UP000007431"/>
    </source>
</evidence>
<feature type="region of interest" description="Disordered" evidence="6">
    <location>
        <begin position="156"/>
        <end position="186"/>
    </location>
</feature>
<dbReference type="OrthoDB" id="1681166at2759"/>
<name>D8QKD3_SCHCM</name>
<dbReference type="GO" id="GO:0005680">
    <property type="term" value="C:anaphase-promoting complex"/>
    <property type="evidence" value="ECO:0007669"/>
    <property type="project" value="InterPro"/>
</dbReference>
<dbReference type="HOGENOM" id="CLU_1455204_0_0_1"/>
<dbReference type="SUPFAM" id="SSF57850">
    <property type="entry name" value="RING/U-box"/>
    <property type="match status" value="1"/>
</dbReference>
<dbReference type="GeneID" id="9593202"/>
<proteinExistence type="predicted"/>
<dbReference type="AlphaFoldDB" id="D8QKD3"/>
<dbReference type="EMBL" id="GL377316">
    <property type="protein sequence ID" value="EFI91697.1"/>
    <property type="molecule type" value="Genomic_DNA"/>
</dbReference>
<feature type="domain" description="Anaphase-promoting complex subunit 11 RING-H2 finger" evidence="7">
    <location>
        <begin position="25"/>
        <end position="54"/>
    </location>
</feature>
<evidence type="ECO:0000256" key="6">
    <source>
        <dbReference type="SAM" id="MobiDB-lite"/>
    </source>
</evidence>
<keyword evidence="3" id="KW-0833">Ubl conjugation pathway</keyword>
<evidence type="ECO:0000256" key="5">
    <source>
        <dbReference type="ARBA" id="ARBA00023306"/>
    </source>
</evidence>
<dbReference type="KEGG" id="scm:SCHCO_02594253"/>
<dbReference type="InParanoid" id="D8QKD3"/>
<evidence type="ECO:0000259" key="7">
    <source>
        <dbReference type="Pfam" id="PF12861"/>
    </source>
</evidence>
<keyword evidence="1" id="KW-0479">Metal-binding</keyword>
<evidence type="ECO:0000313" key="8">
    <source>
        <dbReference type="EMBL" id="EFI91697.1"/>
    </source>
</evidence>
<dbReference type="InterPro" id="IPR024991">
    <property type="entry name" value="RING-H2_APC11"/>
</dbReference>
<evidence type="ECO:0000256" key="4">
    <source>
        <dbReference type="ARBA" id="ARBA00022833"/>
    </source>
</evidence>
<dbReference type="Gene3D" id="3.30.40.10">
    <property type="entry name" value="Zinc/RING finger domain, C3HC4 (zinc finger)"/>
    <property type="match status" value="1"/>
</dbReference>
<protein>
    <recommendedName>
        <fullName evidence="7">Anaphase-promoting complex subunit 11 RING-H2 finger domain-containing protein</fullName>
    </recommendedName>
</protein>
<keyword evidence="4" id="KW-0862">Zinc</keyword>
<dbReference type="InterPro" id="IPR051031">
    <property type="entry name" value="RING-box_E3_Ubiquitin_Ligase"/>
</dbReference>
<feature type="compositionally biased region" description="Polar residues" evidence="6">
    <location>
        <begin position="170"/>
        <end position="186"/>
    </location>
</feature>
<dbReference type="PANTHER" id="PTHR11210">
    <property type="entry name" value="RING BOX"/>
    <property type="match status" value="1"/>
</dbReference>
<organism evidence="9">
    <name type="scientific">Schizophyllum commune (strain H4-8 / FGSC 9210)</name>
    <name type="common">Split gill fungus</name>
    <dbReference type="NCBI Taxonomy" id="578458"/>
    <lineage>
        <taxon>Eukaryota</taxon>
        <taxon>Fungi</taxon>
        <taxon>Dikarya</taxon>
        <taxon>Basidiomycota</taxon>
        <taxon>Agaricomycotina</taxon>
        <taxon>Agaricomycetes</taxon>
        <taxon>Agaricomycetidae</taxon>
        <taxon>Agaricales</taxon>
        <taxon>Schizophyllaceae</taxon>
        <taxon>Schizophyllum</taxon>
    </lineage>
</organism>
<evidence type="ECO:0000256" key="1">
    <source>
        <dbReference type="ARBA" id="ARBA00022723"/>
    </source>
</evidence>
<reference evidence="8 9" key="1">
    <citation type="journal article" date="2010" name="Nat. Biotechnol.">
        <title>Genome sequence of the model mushroom Schizophyllum commune.</title>
        <authorList>
            <person name="Ohm R.A."/>
            <person name="de Jong J.F."/>
            <person name="Lugones L.G."/>
            <person name="Aerts A."/>
            <person name="Kothe E."/>
            <person name="Stajich J.E."/>
            <person name="de Vries R.P."/>
            <person name="Record E."/>
            <person name="Levasseur A."/>
            <person name="Baker S.E."/>
            <person name="Bartholomew K.A."/>
            <person name="Coutinho P.M."/>
            <person name="Erdmann S."/>
            <person name="Fowler T.J."/>
            <person name="Gathman A.C."/>
            <person name="Lombard V."/>
            <person name="Henrissat B."/>
            <person name="Knabe N."/>
            <person name="Kuees U."/>
            <person name="Lilly W.W."/>
            <person name="Lindquist E."/>
            <person name="Lucas S."/>
            <person name="Magnuson J.K."/>
            <person name="Piumi F."/>
            <person name="Raudaskoski M."/>
            <person name="Salamov A."/>
            <person name="Schmutz J."/>
            <person name="Schwarze F.W.M.R."/>
            <person name="vanKuyk P.A."/>
            <person name="Horton J.S."/>
            <person name="Grigoriev I.V."/>
            <person name="Woesten H.A.B."/>
        </authorList>
    </citation>
    <scope>NUCLEOTIDE SEQUENCE [LARGE SCALE GENOMIC DNA]</scope>
    <source>
        <strain evidence="9">H4-8 / FGSC 9210</strain>
    </source>
</reference>
<dbReference type="eggNOG" id="KOG1493">
    <property type="taxonomic scope" value="Eukaryota"/>
</dbReference>
<keyword evidence="2" id="KW-0863">Zinc-finger</keyword>
<dbReference type="RefSeq" id="XP_003026600.1">
    <property type="nucleotide sequence ID" value="XM_003026554.1"/>
</dbReference>
<keyword evidence="9" id="KW-1185">Reference proteome</keyword>
<evidence type="ECO:0000256" key="3">
    <source>
        <dbReference type="ARBA" id="ARBA00022786"/>
    </source>
</evidence>
<dbReference type="GO" id="GO:0031145">
    <property type="term" value="P:anaphase-promoting complex-dependent catabolic process"/>
    <property type="evidence" value="ECO:0007669"/>
    <property type="project" value="InterPro"/>
</dbReference>
<dbReference type="Proteomes" id="UP000007431">
    <property type="component" value="Unassembled WGS sequence"/>
</dbReference>
<dbReference type="VEuPathDB" id="FungiDB:SCHCODRAFT_02594253"/>
<accession>D8QKD3</accession>
<gene>
    <name evidence="8" type="ORF">SCHCODRAFT_79700</name>
</gene>
<keyword evidence="5" id="KW-0131">Cell cycle</keyword>
<dbReference type="STRING" id="578458.D8QKD3"/>
<dbReference type="GO" id="GO:0097602">
    <property type="term" value="F:cullin family protein binding"/>
    <property type="evidence" value="ECO:0007669"/>
    <property type="project" value="InterPro"/>
</dbReference>